<name>A0AAF0YZ40_9CORY</name>
<organism evidence="1 2">
    <name type="scientific">Corynebacterium pyruviciproducens</name>
    <dbReference type="NCBI Taxonomy" id="598660"/>
    <lineage>
        <taxon>Bacteria</taxon>
        <taxon>Bacillati</taxon>
        <taxon>Actinomycetota</taxon>
        <taxon>Actinomycetes</taxon>
        <taxon>Mycobacteriales</taxon>
        <taxon>Corynebacteriaceae</taxon>
        <taxon>Corynebacterium</taxon>
    </lineage>
</organism>
<evidence type="ECO:0000313" key="2">
    <source>
        <dbReference type="Proteomes" id="UP000234560"/>
    </source>
</evidence>
<dbReference type="Pfam" id="PF10722">
    <property type="entry name" value="YbjN"/>
    <property type="match status" value="1"/>
</dbReference>
<accession>A0AAF0YZ40</accession>
<reference evidence="1" key="1">
    <citation type="submission" date="2017-12" db="EMBL/GenBank/DDBJ databases">
        <authorList>
            <person name="Thomas-White K."/>
            <person name="Wolfe A.J."/>
        </authorList>
    </citation>
    <scope>NUCLEOTIDE SEQUENCE</scope>
    <source>
        <strain evidence="1">UMB0763</strain>
    </source>
</reference>
<dbReference type="InterPro" id="IPR019660">
    <property type="entry name" value="Put_sensory_transdc_reg_YbjN"/>
</dbReference>
<sequence>MTSNTPTPYEPQRAVAILDENGIRSELRGDNLLVGFTDLVVQFTVASDQLTATGVWRGTLPISASAQLLSACTTFNETQVFPTMSFERQGDTLSVFLRRGTDVTYGLSYNQLGAWLISTLEQCGNAAHWLAQIFPDSVDWDDEPAS</sequence>
<dbReference type="Proteomes" id="UP000234560">
    <property type="component" value="Chromosome"/>
</dbReference>
<gene>
    <name evidence="1" type="ORF">CYJ47_05580</name>
</gene>
<reference evidence="1" key="2">
    <citation type="submission" date="2023-10" db="EMBL/GenBank/DDBJ databases">
        <authorList>
            <person name="Choi B."/>
        </authorList>
    </citation>
    <scope>NUCLEOTIDE SEQUENCE</scope>
    <source>
        <strain evidence="1">UMB0763</strain>
    </source>
</reference>
<proteinExistence type="predicted"/>
<dbReference type="EMBL" id="CP136958">
    <property type="protein sequence ID" value="WOT03225.1"/>
    <property type="molecule type" value="Genomic_DNA"/>
</dbReference>
<protein>
    <submittedName>
        <fullName evidence="1">YbjN domain-containing protein</fullName>
    </submittedName>
</protein>
<dbReference type="KEGG" id="cpyr:CYJ47_05580"/>
<dbReference type="AlphaFoldDB" id="A0AAF0YZ40"/>
<dbReference type="RefSeq" id="WP_016457588.1">
    <property type="nucleotide sequence ID" value="NZ_CAMYCO010000001.1"/>
</dbReference>
<evidence type="ECO:0000313" key="1">
    <source>
        <dbReference type="EMBL" id="WOT03225.1"/>
    </source>
</evidence>